<dbReference type="PANTHER" id="PTHR32089">
    <property type="entry name" value="METHYL-ACCEPTING CHEMOTAXIS PROTEIN MCPB"/>
    <property type="match status" value="1"/>
</dbReference>
<dbReference type="GO" id="GO:0007165">
    <property type="term" value="P:signal transduction"/>
    <property type="evidence" value="ECO:0007669"/>
    <property type="project" value="UniProtKB-KW"/>
</dbReference>
<dbReference type="Pfam" id="PF00015">
    <property type="entry name" value="MCPsignal"/>
    <property type="match status" value="1"/>
</dbReference>
<dbReference type="RefSeq" id="WP_230753000.1">
    <property type="nucleotide sequence ID" value="NZ_JAINWA010000001.1"/>
</dbReference>
<dbReference type="EMBL" id="JAINWA010000001">
    <property type="protein sequence ID" value="MCD1653693.1"/>
    <property type="molecule type" value="Genomic_DNA"/>
</dbReference>
<keyword evidence="7" id="KW-1185">Reference proteome</keyword>
<dbReference type="SMART" id="SM00283">
    <property type="entry name" value="MA"/>
    <property type="match status" value="1"/>
</dbReference>
<gene>
    <name evidence="6" type="ORF">K7J14_03145</name>
</gene>
<keyword evidence="3" id="KW-0175">Coiled coil</keyword>
<feature type="transmembrane region" description="Helical" evidence="4">
    <location>
        <begin position="175"/>
        <end position="195"/>
    </location>
</feature>
<reference evidence="6" key="1">
    <citation type="submission" date="2021-08" db="EMBL/GenBank/DDBJ databases">
        <title>Comparative analyses of Brucepasteria parasyntrophica and Teretinema zuelzerae.</title>
        <authorList>
            <person name="Song Y."/>
            <person name="Brune A."/>
        </authorList>
    </citation>
    <scope>NUCLEOTIDE SEQUENCE</scope>
    <source>
        <strain evidence="6">DSM 1903</strain>
    </source>
</reference>
<evidence type="ECO:0000256" key="4">
    <source>
        <dbReference type="SAM" id="Phobius"/>
    </source>
</evidence>
<keyword evidence="4" id="KW-0812">Transmembrane</keyword>
<proteinExistence type="predicted"/>
<dbReference type="InterPro" id="IPR004089">
    <property type="entry name" value="MCPsignal_dom"/>
</dbReference>
<organism evidence="6 7">
    <name type="scientific">Teretinema zuelzerae</name>
    <dbReference type="NCBI Taxonomy" id="156"/>
    <lineage>
        <taxon>Bacteria</taxon>
        <taxon>Pseudomonadati</taxon>
        <taxon>Spirochaetota</taxon>
        <taxon>Spirochaetia</taxon>
        <taxon>Spirochaetales</taxon>
        <taxon>Treponemataceae</taxon>
        <taxon>Teretinema</taxon>
    </lineage>
</organism>
<evidence type="ECO:0000256" key="3">
    <source>
        <dbReference type="SAM" id="Coils"/>
    </source>
</evidence>
<name>A0AAE3EHC7_9SPIR</name>
<dbReference type="Gene3D" id="1.10.287.950">
    <property type="entry name" value="Methyl-accepting chemotaxis protein"/>
    <property type="match status" value="1"/>
</dbReference>
<feature type="transmembrane region" description="Helical" evidence="4">
    <location>
        <begin position="123"/>
        <end position="144"/>
    </location>
</feature>
<dbReference type="GO" id="GO:0016020">
    <property type="term" value="C:membrane"/>
    <property type="evidence" value="ECO:0007669"/>
    <property type="project" value="InterPro"/>
</dbReference>
<keyword evidence="4" id="KW-0472">Membrane</keyword>
<accession>A0AAE3EHC7</accession>
<evidence type="ECO:0000256" key="2">
    <source>
        <dbReference type="PROSITE-ProRule" id="PRU00284"/>
    </source>
</evidence>
<evidence type="ECO:0000259" key="5">
    <source>
        <dbReference type="PROSITE" id="PS50111"/>
    </source>
</evidence>
<evidence type="ECO:0000313" key="6">
    <source>
        <dbReference type="EMBL" id="MCD1653693.1"/>
    </source>
</evidence>
<keyword evidence="1 2" id="KW-0807">Transducer</keyword>
<sequence length="622" mass="67436">MKSHSAVYRMLIAIASISFLLAALVFIRLTKNVVSPNEGNLMPVLLSAIVYLIIVNFASGRNASTFDTDFPSLQGNQNEYRKQLDHFGRVPLKTLLVFILISAVWSSTLRFSCATLGMRTDVLVPLIMLLISVSMLAASFIYVIGDNNISITLLSGKLREYPVNLKYPRQRNKNFIIPFFIAVMTIFCAVAIQQLQINLRGYMSLENAGKGNGMLYAFFTAYLLIVGTLIFLWTKGNSLIYKSLMKQLEDLTASEKNLAGRINVASIDELGFIAGRVNEFCQGLSVSVVELKEAQKALTDLGSELHSSAKDSAEAIARISESVEEVSGRMRDQAGSVQESSGAVEQIARNIESLEDLINEQASSVTEASASIEEMVGNINSITASTNKMAARFSELLSASEAGKEAQASSDIRIKQIAERSKALFDANQVIAGIAAQTNLLAMNAAIEAAHAGDAGRGFSVVADEIRSLAETSAKQSKNIRQEISSVQKAIEELVAASRGSEASYGKVVNLITETGGLAKELEHAMAEQRNGSMEILEALRAMNSITQQVQSGSKEMTSGNETVLGEIGRLKENTQAIGRSMSAMKDASENINRSSRRFNELADGTADTILRMDEALKGFRT</sequence>
<feature type="domain" description="Methyl-accepting transducer" evidence="5">
    <location>
        <begin position="336"/>
        <end position="558"/>
    </location>
</feature>
<feature type="transmembrane region" description="Helical" evidence="4">
    <location>
        <begin position="215"/>
        <end position="234"/>
    </location>
</feature>
<evidence type="ECO:0000313" key="7">
    <source>
        <dbReference type="Proteomes" id="UP001198163"/>
    </source>
</evidence>
<protein>
    <recommendedName>
        <fullName evidence="5">Methyl-accepting transducer domain-containing protein</fullName>
    </recommendedName>
</protein>
<dbReference type="AlphaFoldDB" id="A0AAE3EHC7"/>
<evidence type="ECO:0000256" key="1">
    <source>
        <dbReference type="ARBA" id="ARBA00023224"/>
    </source>
</evidence>
<dbReference type="Proteomes" id="UP001198163">
    <property type="component" value="Unassembled WGS sequence"/>
</dbReference>
<feature type="coiled-coil region" evidence="3">
    <location>
        <begin position="337"/>
        <end position="364"/>
    </location>
</feature>
<comment type="caution">
    <text evidence="6">The sequence shown here is derived from an EMBL/GenBank/DDBJ whole genome shotgun (WGS) entry which is preliminary data.</text>
</comment>
<feature type="transmembrane region" description="Helical" evidence="4">
    <location>
        <begin position="7"/>
        <end position="29"/>
    </location>
</feature>
<dbReference type="PROSITE" id="PS50111">
    <property type="entry name" value="CHEMOTAXIS_TRANSDUC_2"/>
    <property type="match status" value="1"/>
</dbReference>
<keyword evidence="4" id="KW-1133">Transmembrane helix</keyword>
<dbReference type="PANTHER" id="PTHR32089:SF112">
    <property type="entry name" value="LYSOZYME-LIKE PROTEIN-RELATED"/>
    <property type="match status" value="1"/>
</dbReference>
<feature type="transmembrane region" description="Helical" evidence="4">
    <location>
        <begin position="41"/>
        <end position="58"/>
    </location>
</feature>
<feature type="transmembrane region" description="Helical" evidence="4">
    <location>
        <begin position="90"/>
        <end position="111"/>
    </location>
</feature>
<dbReference type="SUPFAM" id="SSF58104">
    <property type="entry name" value="Methyl-accepting chemotaxis protein (MCP) signaling domain"/>
    <property type="match status" value="1"/>
</dbReference>